<protein>
    <submittedName>
        <fullName evidence="1">Uncharacterized protein</fullName>
    </submittedName>
</protein>
<dbReference type="AlphaFoldDB" id="A0AAW2FA98"/>
<evidence type="ECO:0000313" key="1">
    <source>
        <dbReference type="EMBL" id="KAL0112428.1"/>
    </source>
</evidence>
<proteinExistence type="predicted"/>
<organism evidence="1 2">
    <name type="scientific">Cardiocondyla obscurior</name>
    <dbReference type="NCBI Taxonomy" id="286306"/>
    <lineage>
        <taxon>Eukaryota</taxon>
        <taxon>Metazoa</taxon>
        <taxon>Ecdysozoa</taxon>
        <taxon>Arthropoda</taxon>
        <taxon>Hexapoda</taxon>
        <taxon>Insecta</taxon>
        <taxon>Pterygota</taxon>
        <taxon>Neoptera</taxon>
        <taxon>Endopterygota</taxon>
        <taxon>Hymenoptera</taxon>
        <taxon>Apocrita</taxon>
        <taxon>Aculeata</taxon>
        <taxon>Formicoidea</taxon>
        <taxon>Formicidae</taxon>
        <taxon>Myrmicinae</taxon>
        <taxon>Cardiocondyla</taxon>
    </lineage>
</organism>
<reference evidence="1 2" key="1">
    <citation type="submission" date="2023-03" db="EMBL/GenBank/DDBJ databases">
        <title>High recombination rates correlate with genetic variation in Cardiocondyla obscurior ants.</title>
        <authorList>
            <person name="Errbii M."/>
        </authorList>
    </citation>
    <scope>NUCLEOTIDE SEQUENCE [LARGE SCALE GENOMIC DNA]</scope>
    <source>
        <strain evidence="1">Alpha-2009</strain>
        <tissue evidence="1">Whole body</tissue>
    </source>
</reference>
<dbReference type="Proteomes" id="UP001430953">
    <property type="component" value="Unassembled WGS sequence"/>
</dbReference>
<evidence type="ECO:0000313" key="2">
    <source>
        <dbReference type="Proteomes" id="UP001430953"/>
    </source>
</evidence>
<dbReference type="EMBL" id="JADYXP020000012">
    <property type="protein sequence ID" value="KAL0112428.1"/>
    <property type="molecule type" value="Genomic_DNA"/>
</dbReference>
<gene>
    <name evidence="1" type="ORF">PUN28_012039</name>
</gene>
<sequence length="148" mass="16997">MRQPANNPISIIARTRKCSSCEIFECSRHVTLLFNYGIPYMKRVFLNAQRKCKDSPGNFPNSRGPIRNVTIATSAGGTAIRNRVRRKQEKLGNYAQPFRTTCSFQIFQNCYKMLVIGILSYPIPPTLSLHYIQNIFKLYSQLINFISI</sequence>
<comment type="caution">
    <text evidence="1">The sequence shown here is derived from an EMBL/GenBank/DDBJ whole genome shotgun (WGS) entry which is preliminary data.</text>
</comment>
<keyword evidence="2" id="KW-1185">Reference proteome</keyword>
<accession>A0AAW2FA98</accession>
<name>A0AAW2FA98_9HYME</name>